<feature type="domain" description="Prenyltransferase alpha-alpha toroid" evidence="8">
    <location>
        <begin position="11"/>
        <end position="342"/>
    </location>
</feature>
<dbReference type="Pfam" id="PF00432">
    <property type="entry name" value="Prenyltrans"/>
    <property type="match status" value="1"/>
</dbReference>
<evidence type="ECO:0000256" key="7">
    <source>
        <dbReference type="ARBA" id="ARBA00022833"/>
    </source>
</evidence>
<protein>
    <recommendedName>
        <fullName evidence="8">Prenyltransferase alpha-alpha toroid domain-containing protein</fullName>
    </recommendedName>
</protein>
<dbReference type="PANTHER" id="PTHR11774">
    <property type="entry name" value="GERANYLGERANYL TRANSFERASE TYPE BETA SUBUNIT"/>
    <property type="match status" value="1"/>
</dbReference>
<keyword evidence="4" id="KW-0808">Transferase</keyword>
<dbReference type="AlphaFoldDB" id="A0A9W8K4W0"/>
<dbReference type="InterPro" id="IPR008930">
    <property type="entry name" value="Terpenoid_cyclase/PrenylTrfase"/>
</dbReference>
<comment type="cofactor">
    <cofactor evidence="1">
        <name>Zn(2+)</name>
        <dbReference type="ChEBI" id="CHEBI:29105"/>
    </cofactor>
</comment>
<keyword evidence="3" id="KW-0637">Prenyltransferase</keyword>
<keyword evidence="7" id="KW-0862">Zinc</keyword>
<dbReference type="Proteomes" id="UP001148786">
    <property type="component" value="Unassembled WGS sequence"/>
</dbReference>
<proteinExistence type="inferred from homology"/>
<dbReference type="GO" id="GO:0004662">
    <property type="term" value="F:CAAX-protein geranylgeranyltransferase activity"/>
    <property type="evidence" value="ECO:0007669"/>
    <property type="project" value="TreeGrafter"/>
</dbReference>
<evidence type="ECO:0000256" key="3">
    <source>
        <dbReference type="ARBA" id="ARBA00022602"/>
    </source>
</evidence>
<reference evidence="9" key="1">
    <citation type="submission" date="2022-07" db="EMBL/GenBank/DDBJ databases">
        <title>Genome Sequence of Agrocybe chaxingu.</title>
        <authorList>
            <person name="Buettner E."/>
        </authorList>
    </citation>
    <scope>NUCLEOTIDE SEQUENCE</scope>
    <source>
        <strain evidence="9">MP-N11</strain>
    </source>
</reference>
<keyword evidence="5" id="KW-0479">Metal-binding</keyword>
<evidence type="ECO:0000256" key="1">
    <source>
        <dbReference type="ARBA" id="ARBA00001947"/>
    </source>
</evidence>
<comment type="similarity">
    <text evidence="2">Belongs to the protein prenyltransferase subunit beta family.</text>
</comment>
<comment type="caution">
    <text evidence="9">The sequence shown here is derived from an EMBL/GenBank/DDBJ whole genome shotgun (WGS) entry which is preliminary data.</text>
</comment>
<dbReference type="EMBL" id="JANKHO010000272">
    <property type="protein sequence ID" value="KAJ3512226.1"/>
    <property type="molecule type" value="Genomic_DNA"/>
</dbReference>
<dbReference type="GO" id="GO:0046872">
    <property type="term" value="F:metal ion binding"/>
    <property type="evidence" value="ECO:0007669"/>
    <property type="project" value="UniProtKB-KW"/>
</dbReference>
<dbReference type="OrthoDB" id="24893at2759"/>
<evidence type="ECO:0000313" key="10">
    <source>
        <dbReference type="Proteomes" id="UP001148786"/>
    </source>
</evidence>
<dbReference type="PANTHER" id="PTHR11774:SF4">
    <property type="entry name" value="GERANYLGERANYL TRANSFERASE TYPE-1 SUBUNIT BETA"/>
    <property type="match status" value="1"/>
</dbReference>
<gene>
    <name evidence="9" type="ORF">NLJ89_g3640</name>
</gene>
<evidence type="ECO:0000256" key="5">
    <source>
        <dbReference type="ARBA" id="ARBA00022723"/>
    </source>
</evidence>
<evidence type="ECO:0000313" key="9">
    <source>
        <dbReference type="EMBL" id="KAJ3512226.1"/>
    </source>
</evidence>
<sequence>MTDTLSQLPRFSRAGHAGHCKRCLTGLPSSQTDVDGSRLALAFYCIGSLDLLGVLEDCVPLTDRELWRAWLWEQQAEGKHGTGFRPSPFMTAQVPSDQSQLYMDHDAPHIIMTYTALLSLAILRDDFSKLDRPGITKFLRSCQRVDGSFSTVPGSHEFDLRTVYCAFAVSSMLNDWSGIDVPRALAFIATCRTYEGGYGQSPFCEAQGGTTYIAVASLYLAASAMGSIEPCLTPDERQLTTRWLLRNQDKSGGFCGRTGKDADACYCFCQILGAADLVNSNALAAFLGTCQFKYGGIGKAPGENPDPYHTYLSIAALSMYPPELSDSHPNFQSWRFASLDPLLNAREETVQWIREHGPAPEEQADGEAVILRFGS</sequence>
<accession>A0A9W8K4W0</accession>
<organism evidence="9 10">
    <name type="scientific">Agrocybe chaxingu</name>
    <dbReference type="NCBI Taxonomy" id="84603"/>
    <lineage>
        <taxon>Eukaryota</taxon>
        <taxon>Fungi</taxon>
        <taxon>Dikarya</taxon>
        <taxon>Basidiomycota</taxon>
        <taxon>Agaricomycotina</taxon>
        <taxon>Agaricomycetes</taxon>
        <taxon>Agaricomycetidae</taxon>
        <taxon>Agaricales</taxon>
        <taxon>Agaricineae</taxon>
        <taxon>Strophariaceae</taxon>
        <taxon>Agrocybe</taxon>
    </lineage>
</organism>
<dbReference type="InterPro" id="IPR001330">
    <property type="entry name" value="Prenyltrans"/>
</dbReference>
<name>A0A9W8K4W0_9AGAR</name>
<dbReference type="InterPro" id="IPR045089">
    <property type="entry name" value="PGGT1B-like"/>
</dbReference>
<evidence type="ECO:0000256" key="6">
    <source>
        <dbReference type="ARBA" id="ARBA00022737"/>
    </source>
</evidence>
<evidence type="ECO:0000256" key="2">
    <source>
        <dbReference type="ARBA" id="ARBA00010497"/>
    </source>
</evidence>
<evidence type="ECO:0000259" key="8">
    <source>
        <dbReference type="Pfam" id="PF00432"/>
    </source>
</evidence>
<dbReference type="GO" id="GO:0005953">
    <property type="term" value="C:CAAX-protein geranylgeranyltransferase complex"/>
    <property type="evidence" value="ECO:0007669"/>
    <property type="project" value="TreeGrafter"/>
</dbReference>
<evidence type="ECO:0000256" key="4">
    <source>
        <dbReference type="ARBA" id="ARBA00022679"/>
    </source>
</evidence>
<keyword evidence="10" id="KW-1185">Reference proteome</keyword>
<dbReference type="SUPFAM" id="SSF48239">
    <property type="entry name" value="Terpenoid cyclases/Protein prenyltransferases"/>
    <property type="match status" value="1"/>
</dbReference>
<keyword evidence="6" id="KW-0677">Repeat</keyword>
<dbReference type="Gene3D" id="1.50.10.20">
    <property type="match status" value="1"/>
</dbReference>